<protein>
    <recommendedName>
        <fullName evidence="4">beta-glucosidase</fullName>
        <ecNumber evidence="4">3.2.1.21</ecNumber>
    </recommendedName>
</protein>
<keyword evidence="8" id="KW-0119">Carbohydrate metabolism</keyword>
<feature type="chain" id="PRO_5007863760" description="beta-glucosidase" evidence="11">
    <location>
        <begin position="23"/>
        <end position="980"/>
    </location>
</feature>
<dbReference type="FunFam" id="3.20.20.300:FF:000002">
    <property type="entry name" value="Probable beta-glucosidase"/>
    <property type="match status" value="1"/>
</dbReference>
<dbReference type="AlphaFoldDB" id="A0A165P821"/>
<keyword evidence="5 13" id="KW-0378">Hydrolase</keyword>
<evidence type="ECO:0000313" key="13">
    <source>
        <dbReference type="EMBL" id="KZT67880.1"/>
    </source>
</evidence>
<reference evidence="13 14" key="1">
    <citation type="journal article" date="2016" name="Mol. Biol. Evol.">
        <title>Comparative Genomics of Early-Diverging Mushroom-Forming Fungi Provides Insights into the Origins of Lignocellulose Decay Capabilities.</title>
        <authorList>
            <person name="Nagy L.G."/>
            <person name="Riley R."/>
            <person name="Tritt A."/>
            <person name="Adam C."/>
            <person name="Daum C."/>
            <person name="Floudas D."/>
            <person name="Sun H."/>
            <person name="Yadav J.S."/>
            <person name="Pangilinan J."/>
            <person name="Larsson K.H."/>
            <person name="Matsuura K."/>
            <person name="Barry K."/>
            <person name="Labutti K."/>
            <person name="Kuo R."/>
            <person name="Ohm R.A."/>
            <person name="Bhattacharya S.S."/>
            <person name="Shirouzu T."/>
            <person name="Yoshinaga Y."/>
            <person name="Martin F.M."/>
            <person name="Grigoriev I.V."/>
            <person name="Hibbett D.S."/>
        </authorList>
    </citation>
    <scope>NUCLEOTIDE SEQUENCE [LARGE SCALE GENOMIC DNA]</scope>
    <source>
        <strain evidence="13 14">L-15889</strain>
    </source>
</reference>
<evidence type="ECO:0000256" key="5">
    <source>
        <dbReference type="ARBA" id="ARBA00022801"/>
    </source>
</evidence>
<dbReference type="PANTHER" id="PTHR42715:SF2">
    <property type="entry name" value="BETA-GLUCOSIDASE F-RELATED"/>
    <property type="match status" value="1"/>
</dbReference>
<dbReference type="OrthoDB" id="416222at2759"/>
<dbReference type="InterPro" id="IPR050288">
    <property type="entry name" value="Cellulose_deg_GH3"/>
</dbReference>
<dbReference type="Gene3D" id="3.40.50.1700">
    <property type="entry name" value="Glycoside hydrolase family 3 C-terminal domain"/>
    <property type="match status" value="1"/>
</dbReference>
<dbReference type="GO" id="GO:0030245">
    <property type="term" value="P:cellulose catabolic process"/>
    <property type="evidence" value="ECO:0007669"/>
    <property type="project" value="UniProtKB-KW"/>
</dbReference>
<dbReference type="InterPro" id="IPR001764">
    <property type="entry name" value="Glyco_hydro_3_N"/>
</dbReference>
<name>A0A165P821_9APHY</name>
<keyword evidence="10" id="KW-0624">Polysaccharide degradation</keyword>
<sequence length="980" mass="102564">MAVLLTARLAALAALLAVAVSGQSSVAISSAAASSAVASSAAASSAAASSVAVSSAAVSSLAASSAISSAAVSSAASSAAVSSAVSSAAVSSAASSVAVSSAASSAAVSSATASSAASSAAATSAVSSAAASSAASSVVAASSAAASSGDVGEVSGVSYTVSDTYTIYGIPAPTDPASVATSPTSGEPPYWTGLGTEVGWQTLSISSYQFTSYPVATGTPVPPIYPALSPLYPPTVDNAGPQIVPDFSDAWDAAYARAEAFVSTLTLEQKVNVSTGVYWEEGLCVGNIGQVGDWPGLCLQDSPLGVRYTDFNTVFPAGITTAATWNRTAFRLRGQQMGEEFRGKGANVQLGPMMNMGRVAQAGRNWEGFGTDAFLSGEAAYETTLGIQSAGVQACAKHYIDYEQEYKRTQESSDVDDRTNHEIYLKPFLRAVMAGTASVMCSYNMINDTYACENDRTLNQLLKSELGFRGYIMSDWGGQMSTLSAMAGLDMSMPGDITLGSGTSWWGPNLTAFVENGTIPVSRMDDMATRILASYYLLGQDQNYPNVSFNAFNAYDTVHNLHIDVEADHYKIVREIGAQGAVLLKNTNNVLPLKAPRSVLVAGSDAGNNAMGANGCTDRGCDDGVLGIGWGSGSANFPYLISPFDALQEQARLDGTSIMNWYLDWDTDGVAAIANLSEVALVFVNSDSGEGYITVDGNLGDRNNLSLWHNADNLINAVAAQNNNTIVIAHSVGPSIIEPWVENPNVTAIVWAGAPGQEAGNSIVDVLYGYYNPSGRLPYTIAKALEDYGVFLVLGGDSSTLLSIPYDEGIFYDYRRFDQYNITPRYEFGFGLSYTTFEYSNLALGTIPQYDPTSCDLEAAWAEGAPTPQGEGSSVALWLHRPFLSVQFDLQNTGALAGTEIPQVYVHFPEGSGEPPSLLKGFDSVYIEPGAFQSVEITISRYELSIWNVEAQGWQKPSGTFTLSVGASSRDFRLNGTIPI</sequence>
<feature type="signal peptide" evidence="11">
    <location>
        <begin position="1"/>
        <end position="22"/>
    </location>
</feature>
<gene>
    <name evidence="13" type="ORF">DAEQUDRAFT_766837</name>
</gene>
<dbReference type="InterPro" id="IPR036962">
    <property type="entry name" value="Glyco_hydro_3_N_sf"/>
</dbReference>
<evidence type="ECO:0000256" key="9">
    <source>
        <dbReference type="ARBA" id="ARBA00023295"/>
    </source>
</evidence>
<comment type="similarity">
    <text evidence="3">Belongs to the glycosyl hydrolase 3 family.</text>
</comment>
<evidence type="ECO:0000256" key="2">
    <source>
        <dbReference type="ARBA" id="ARBA00004987"/>
    </source>
</evidence>
<evidence type="ECO:0000256" key="7">
    <source>
        <dbReference type="ARBA" id="ARBA00023180"/>
    </source>
</evidence>
<dbReference type="Pfam" id="PF14310">
    <property type="entry name" value="Fn3-like"/>
    <property type="match status" value="1"/>
</dbReference>
<dbReference type="Pfam" id="PF01915">
    <property type="entry name" value="Glyco_hydro_3_C"/>
    <property type="match status" value="1"/>
</dbReference>
<dbReference type="InterPro" id="IPR026891">
    <property type="entry name" value="Fn3-like"/>
</dbReference>
<dbReference type="SMART" id="SM01217">
    <property type="entry name" value="Fn3_like"/>
    <property type="match status" value="1"/>
</dbReference>
<evidence type="ECO:0000256" key="11">
    <source>
        <dbReference type="SAM" id="SignalP"/>
    </source>
</evidence>
<comment type="pathway">
    <text evidence="2">Glycan metabolism; cellulose degradation.</text>
</comment>
<dbReference type="Pfam" id="PF00933">
    <property type="entry name" value="Glyco_hydro_3"/>
    <property type="match status" value="1"/>
</dbReference>
<evidence type="ECO:0000256" key="3">
    <source>
        <dbReference type="ARBA" id="ARBA00005336"/>
    </source>
</evidence>
<keyword evidence="6" id="KW-0136">Cellulose degradation</keyword>
<proteinExistence type="inferred from homology"/>
<dbReference type="Gene3D" id="2.60.40.10">
    <property type="entry name" value="Immunoglobulins"/>
    <property type="match status" value="1"/>
</dbReference>
<dbReference type="GO" id="GO:0008422">
    <property type="term" value="F:beta-glucosidase activity"/>
    <property type="evidence" value="ECO:0007669"/>
    <property type="project" value="UniProtKB-EC"/>
</dbReference>
<evidence type="ECO:0000313" key="14">
    <source>
        <dbReference type="Proteomes" id="UP000076727"/>
    </source>
</evidence>
<dbReference type="InterPro" id="IPR036881">
    <property type="entry name" value="Glyco_hydro_3_C_sf"/>
</dbReference>
<dbReference type="STRING" id="1314783.A0A165P821"/>
<evidence type="ECO:0000256" key="4">
    <source>
        <dbReference type="ARBA" id="ARBA00012744"/>
    </source>
</evidence>
<keyword evidence="9" id="KW-0326">Glycosidase</keyword>
<dbReference type="SUPFAM" id="SSF52279">
    <property type="entry name" value="Beta-D-glucan exohydrolase, C-terminal domain"/>
    <property type="match status" value="1"/>
</dbReference>
<evidence type="ECO:0000256" key="1">
    <source>
        <dbReference type="ARBA" id="ARBA00000448"/>
    </source>
</evidence>
<dbReference type="PRINTS" id="PR00133">
    <property type="entry name" value="GLHYDRLASE3"/>
</dbReference>
<evidence type="ECO:0000256" key="6">
    <source>
        <dbReference type="ARBA" id="ARBA00023001"/>
    </source>
</evidence>
<accession>A0A165P821</accession>
<dbReference type="EMBL" id="KV429072">
    <property type="protein sequence ID" value="KZT67880.1"/>
    <property type="molecule type" value="Genomic_DNA"/>
</dbReference>
<dbReference type="InterPro" id="IPR013783">
    <property type="entry name" value="Ig-like_fold"/>
</dbReference>
<feature type="domain" description="Fibronectin type III-like" evidence="12">
    <location>
        <begin position="900"/>
        <end position="969"/>
    </location>
</feature>
<dbReference type="PANTHER" id="PTHR42715">
    <property type="entry name" value="BETA-GLUCOSIDASE"/>
    <property type="match status" value="1"/>
</dbReference>
<evidence type="ECO:0000259" key="12">
    <source>
        <dbReference type="SMART" id="SM01217"/>
    </source>
</evidence>
<dbReference type="EC" id="3.2.1.21" evidence="4"/>
<evidence type="ECO:0000256" key="8">
    <source>
        <dbReference type="ARBA" id="ARBA00023277"/>
    </source>
</evidence>
<dbReference type="Proteomes" id="UP000076727">
    <property type="component" value="Unassembled WGS sequence"/>
</dbReference>
<evidence type="ECO:0000256" key="10">
    <source>
        <dbReference type="ARBA" id="ARBA00023326"/>
    </source>
</evidence>
<dbReference type="InterPro" id="IPR002772">
    <property type="entry name" value="Glyco_hydro_3_C"/>
</dbReference>
<keyword evidence="11" id="KW-0732">Signal</keyword>
<keyword evidence="14" id="KW-1185">Reference proteome</keyword>
<keyword evidence="7" id="KW-0325">Glycoprotein</keyword>
<dbReference type="Gene3D" id="3.20.20.300">
    <property type="entry name" value="Glycoside hydrolase, family 3, N-terminal domain"/>
    <property type="match status" value="1"/>
</dbReference>
<dbReference type="SUPFAM" id="SSF51445">
    <property type="entry name" value="(Trans)glycosidases"/>
    <property type="match status" value="1"/>
</dbReference>
<organism evidence="13 14">
    <name type="scientific">Daedalea quercina L-15889</name>
    <dbReference type="NCBI Taxonomy" id="1314783"/>
    <lineage>
        <taxon>Eukaryota</taxon>
        <taxon>Fungi</taxon>
        <taxon>Dikarya</taxon>
        <taxon>Basidiomycota</taxon>
        <taxon>Agaricomycotina</taxon>
        <taxon>Agaricomycetes</taxon>
        <taxon>Polyporales</taxon>
        <taxon>Fomitopsis</taxon>
    </lineage>
</organism>
<comment type="catalytic activity">
    <reaction evidence="1">
        <text>Hydrolysis of terminal, non-reducing beta-D-glucosyl residues with release of beta-D-glucose.</text>
        <dbReference type="EC" id="3.2.1.21"/>
    </reaction>
</comment>
<dbReference type="FunFam" id="3.40.50.1700:FF:000003">
    <property type="entry name" value="Probable beta-glucosidase"/>
    <property type="match status" value="1"/>
</dbReference>
<dbReference type="InterPro" id="IPR017853">
    <property type="entry name" value="GH"/>
</dbReference>